<dbReference type="GO" id="GO:0016491">
    <property type="term" value="F:oxidoreductase activity"/>
    <property type="evidence" value="ECO:0007669"/>
    <property type="project" value="UniProtKB-KW"/>
</dbReference>
<sequence length="379" mass="41749">MASSEQMRVGVVGARRGGGHIVALGKANNRIVLGGVYDPSPGGAGDFVKQYGGKSYRNFEEAVEDCDLLIIASPQQYHAPQADYALRAGVHVLSEVPAAVSMEQVSILLAAARESSASYMIAENYCYSRLNLVVGAMAKAGAFGELYFGESEYIHEMKGWHTNAATGEPTWRRFWQVGKNGITYPTHSLGPLLQWMDDRITAISAIGTGRWTRPEYEMEDTVTLSARTRKGALLRMRLDLVSNRPEVWNYYSLQGTRGAYESGRLFGDRPRIYLEGISERETWQTLEEYAEEYLPRRYAVPPDAAGHGGSDAWPLLDFVDSIEQGTVPPFDIYKALDMTLPGIVSEQSINQNGDWLAVLDPRTMTAGIGLNPGKEAPLV</sequence>
<evidence type="ECO:0000313" key="8">
    <source>
        <dbReference type="EMBL" id="MBI4922440.1"/>
    </source>
</evidence>
<evidence type="ECO:0000256" key="3">
    <source>
        <dbReference type="ARBA" id="ARBA00022801"/>
    </source>
</evidence>
<feature type="domain" description="Gfo/Idh/MocA-like oxidoreductase N-terminal" evidence="6">
    <location>
        <begin position="7"/>
        <end position="121"/>
    </location>
</feature>
<dbReference type="SUPFAM" id="SSF55347">
    <property type="entry name" value="Glyceraldehyde-3-phosphate dehydrogenase-like, C-terminal domain"/>
    <property type="match status" value="1"/>
</dbReference>
<dbReference type="Proteomes" id="UP000782610">
    <property type="component" value="Unassembled WGS sequence"/>
</dbReference>
<organism evidence="8 9">
    <name type="scientific">Devosia nanyangense</name>
    <dbReference type="NCBI Taxonomy" id="1228055"/>
    <lineage>
        <taxon>Bacteria</taxon>
        <taxon>Pseudomonadati</taxon>
        <taxon>Pseudomonadota</taxon>
        <taxon>Alphaproteobacteria</taxon>
        <taxon>Hyphomicrobiales</taxon>
        <taxon>Devosiaceae</taxon>
        <taxon>Devosia</taxon>
    </lineage>
</organism>
<evidence type="ECO:0000313" key="9">
    <source>
        <dbReference type="Proteomes" id="UP000782610"/>
    </source>
</evidence>
<evidence type="ECO:0000256" key="2">
    <source>
        <dbReference type="ARBA" id="ARBA00009329"/>
    </source>
</evidence>
<comment type="cofactor">
    <cofactor evidence="1">
        <name>NAD(+)</name>
        <dbReference type="ChEBI" id="CHEBI:57540"/>
    </cofactor>
</comment>
<dbReference type="InterPro" id="IPR050463">
    <property type="entry name" value="Gfo/Idh/MocA_oxidrdct_glycsds"/>
</dbReference>
<dbReference type="GO" id="GO:0016798">
    <property type="term" value="F:hydrolase activity, acting on glycosyl bonds"/>
    <property type="evidence" value="ECO:0007669"/>
    <property type="project" value="UniProtKB-KW"/>
</dbReference>
<evidence type="ECO:0000256" key="5">
    <source>
        <dbReference type="ARBA" id="ARBA00023295"/>
    </source>
</evidence>
<dbReference type="Pfam" id="PF01408">
    <property type="entry name" value="GFO_IDH_MocA"/>
    <property type="match status" value="1"/>
</dbReference>
<gene>
    <name evidence="8" type="ORF">HY834_11880</name>
</gene>
<comment type="caution">
    <text evidence="8">The sequence shown here is derived from an EMBL/GenBank/DDBJ whole genome shotgun (WGS) entry which is preliminary data.</text>
</comment>
<reference evidence="8" key="1">
    <citation type="submission" date="2020-07" db="EMBL/GenBank/DDBJ databases">
        <title>Huge and variable diversity of episymbiotic CPR bacteria and DPANN archaea in groundwater ecosystems.</title>
        <authorList>
            <person name="He C.Y."/>
            <person name="Keren R."/>
            <person name="Whittaker M."/>
            <person name="Farag I.F."/>
            <person name="Doudna J."/>
            <person name="Cate J.H.D."/>
            <person name="Banfield J.F."/>
        </authorList>
    </citation>
    <scope>NUCLEOTIDE SEQUENCE</scope>
    <source>
        <strain evidence="8">NC_groundwater_1586_Pr3_B-0.1um_66_15</strain>
    </source>
</reference>
<dbReference type="InterPro" id="IPR036291">
    <property type="entry name" value="NAD(P)-bd_dom_sf"/>
</dbReference>
<keyword evidence="4" id="KW-0560">Oxidoreductase</keyword>
<keyword evidence="3" id="KW-0378">Hydrolase</keyword>
<dbReference type="PANTHER" id="PTHR43818:SF11">
    <property type="entry name" value="BCDNA.GH03377"/>
    <property type="match status" value="1"/>
</dbReference>
<comment type="similarity">
    <text evidence="2">Belongs to the Gfo/Idh/MocA family. Glycosyl hydrolase 109 subfamily.</text>
</comment>
<protein>
    <submittedName>
        <fullName evidence="8">Gfo/Idh/MocA family oxidoreductase</fullName>
    </submittedName>
</protein>
<dbReference type="Gene3D" id="3.40.50.720">
    <property type="entry name" value="NAD(P)-binding Rossmann-like Domain"/>
    <property type="match status" value="1"/>
</dbReference>
<accession>A0A933L3R4</accession>
<dbReference type="AlphaFoldDB" id="A0A933L3R4"/>
<dbReference type="SUPFAM" id="SSF51735">
    <property type="entry name" value="NAD(P)-binding Rossmann-fold domains"/>
    <property type="match status" value="1"/>
</dbReference>
<keyword evidence="5" id="KW-0326">Glycosidase</keyword>
<evidence type="ECO:0000256" key="4">
    <source>
        <dbReference type="ARBA" id="ARBA00023002"/>
    </source>
</evidence>
<proteinExistence type="inferred from homology"/>
<dbReference type="InterPro" id="IPR000683">
    <property type="entry name" value="Gfo/Idh/MocA-like_OxRdtase_N"/>
</dbReference>
<dbReference type="PANTHER" id="PTHR43818">
    <property type="entry name" value="BCDNA.GH03377"/>
    <property type="match status" value="1"/>
</dbReference>
<evidence type="ECO:0000256" key="1">
    <source>
        <dbReference type="ARBA" id="ARBA00001911"/>
    </source>
</evidence>
<dbReference type="GO" id="GO:0000166">
    <property type="term" value="F:nucleotide binding"/>
    <property type="evidence" value="ECO:0007669"/>
    <property type="project" value="InterPro"/>
</dbReference>
<dbReference type="EMBL" id="JACRAF010000031">
    <property type="protein sequence ID" value="MBI4922440.1"/>
    <property type="molecule type" value="Genomic_DNA"/>
</dbReference>
<dbReference type="Gene3D" id="3.30.360.10">
    <property type="entry name" value="Dihydrodipicolinate Reductase, domain 2"/>
    <property type="match status" value="1"/>
</dbReference>
<dbReference type="Pfam" id="PF21252">
    <property type="entry name" value="Glyco_hydro_109_C"/>
    <property type="match status" value="1"/>
</dbReference>
<evidence type="ECO:0000259" key="6">
    <source>
        <dbReference type="Pfam" id="PF01408"/>
    </source>
</evidence>
<dbReference type="InterPro" id="IPR049303">
    <property type="entry name" value="Glyco_hydro_109_C"/>
</dbReference>
<feature type="domain" description="Glycosyl hydrolase 109 C-terminal" evidence="7">
    <location>
        <begin position="134"/>
        <end position="197"/>
    </location>
</feature>
<name>A0A933L3R4_9HYPH</name>
<evidence type="ECO:0000259" key="7">
    <source>
        <dbReference type="Pfam" id="PF21252"/>
    </source>
</evidence>